<dbReference type="AlphaFoldDB" id="A0A366LNP4"/>
<dbReference type="InterPro" id="IPR011576">
    <property type="entry name" value="Pyridox_Oxase_N"/>
</dbReference>
<dbReference type="NCBIfam" id="TIGR03667">
    <property type="entry name" value="Rv3369"/>
    <property type="match status" value="1"/>
</dbReference>
<dbReference type="SUPFAM" id="SSF50475">
    <property type="entry name" value="FMN-binding split barrel"/>
    <property type="match status" value="1"/>
</dbReference>
<feature type="domain" description="Pyridoxamine 5'-phosphate oxidase N-terminal" evidence="2">
    <location>
        <begin position="15"/>
        <end position="101"/>
    </location>
</feature>
<evidence type="ECO:0000259" key="2">
    <source>
        <dbReference type="Pfam" id="PF01243"/>
    </source>
</evidence>
<dbReference type="RefSeq" id="WP_113985309.1">
    <property type="nucleotide sequence ID" value="NZ_QMEY01000024.1"/>
</dbReference>
<keyword evidence="4" id="KW-1185">Reference proteome</keyword>
<comment type="caution">
    <text evidence="3">The sequence shown here is derived from an EMBL/GenBank/DDBJ whole genome shotgun (WGS) entry which is preliminary data.</text>
</comment>
<evidence type="ECO:0000313" key="4">
    <source>
        <dbReference type="Proteomes" id="UP000253303"/>
    </source>
</evidence>
<dbReference type="EC" id="1.-.-.-" evidence="3"/>
<evidence type="ECO:0000313" key="3">
    <source>
        <dbReference type="EMBL" id="RBQ15260.1"/>
    </source>
</evidence>
<proteinExistence type="predicted"/>
<dbReference type="Gene3D" id="2.30.110.10">
    <property type="entry name" value="Electron Transport, Fmn-binding Protein, Chain A"/>
    <property type="match status" value="1"/>
</dbReference>
<dbReference type="PANTHER" id="PTHR35176:SF6">
    <property type="entry name" value="HEME OXYGENASE HI_0854-RELATED"/>
    <property type="match status" value="1"/>
</dbReference>
<dbReference type="EMBL" id="QMEY01000024">
    <property type="protein sequence ID" value="RBQ15260.1"/>
    <property type="molecule type" value="Genomic_DNA"/>
</dbReference>
<protein>
    <submittedName>
        <fullName evidence="3">TIGR03667 family PPOX class F420-dependent oxidoreductase</fullName>
        <ecNumber evidence="3">1.-.-.-</ecNumber>
    </submittedName>
</protein>
<accession>A0A366LNP4</accession>
<gene>
    <name evidence="3" type="ORF">DP939_36055</name>
</gene>
<dbReference type="InterPro" id="IPR052019">
    <property type="entry name" value="F420H2_bilvrd_red/Heme_oxyg"/>
</dbReference>
<keyword evidence="1 3" id="KW-0560">Oxidoreductase</keyword>
<dbReference type="InterPro" id="IPR019966">
    <property type="entry name" value="F420-dep_enz_PPOX_Rv3369"/>
</dbReference>
<sequence>MANDVLPDPATPFGERVRRRLTGDLVLWLTTVAHDSTPQPNPVWFLWDGAESLLIYNRPIAKRLVNIRRNPRVSLNFDSAQGRDIVVMTGDAELLDEPATDVPNPAYLEKYHDDIIRIIGDADSFVQAYPVRLRVRLTRVRGF</sequence>
<dbReference type="PANTHER" id="PTHR35176">
    <property type="entry name" value="HEME OXYGENASE HI_0854-RELATED"/>
    <property type="match status" value="1"/>
</dbReference>
<organism evidence="3 4">
    <name type="scientific">Spongiactinospora rosea</name>
    <dbReference type="NCBI Taxonomy" id="2248750"/>
    <lineage>
        <taxon>Bacteria</taxon>
        <taxon>Bacillati</taxon>
        <taxon>Actinomycetota</taxon>
        <taxon>Actinomycetes</taxon>
        <taxon>Streptosporangiales</taxon>
        <taxon>Streptosporangiaceae</taxon>
        <taxon>Spongiactinospora</taxon>
    </lineage>
</organism>
<dbReference type="GO" id="GO:0005829">
    <property type="term" value="C:cytosol"/>
    <property type="evidence" value="ECO:0007669"/>
    <property type="project" value="TreeGrafter"/>
</dbReference>
<name>A0A366LNP4_9ACTN</name>
<dbReference type="InterPro" id="IPR012349">
    <property type="entry name" value="Split_barrel_FMN-bd"/>
</dbReference>
<evidence type="ECO:0000256" key="1">
    <source>
        <dbReference type="ARBA" id="ARBA00023002"/>
    </source>
</evidence>
<dbReference type="GO" id="GO:0070967">
    <property type="term" value="F:coenzyme F420 binding"/>
    <property type="evidence" value="ECO:0007669"/>
    <property type="project" value="TreeGrafter"/>
</dbReference>
<dbReference type="Proteomes" id="UP000253303">
    <property type="component" value="Unassembled WGS sequence"/>
</dbReference>
<dbReference type="GO" id="GO:0016627">
    <property type="term" value="F:oxidoreductase activity, acting on the CH-CH group of donors"/>
    <property type="evidence" value="ECO:0007669"/>
    <property type="project" value="TreeGrafter"/>
</dbReference>
<reference evidence="3 4" key="1">
    <citation type="submission" date="2018-06" db="EMBL/GenBank/DDBJ databases">
        <title>Sphaerisporangium craniellae sp. nov., isolated from a marine sponge in the South China Sea.</title>
        <authorList>
            <person name="Li L."/>
        </authorList>
    </citation>
    <scope>NUCLEOTIDE SEQUENCE [LARGE SCALE GENOMIC DNA]</scope>
    <source>
        <strain evidence="3 4">LHW63015</strain>
    </source>
</reference>
<dbReference type="OrthoDB" id="157302at2"/>
<dbReference type="Pfam" id="PF01243">
    <property type="entry name" value="PNPOx_N"/>
    <property type="match status" value="1"/>
</dbReference>